<keyword evidence="4" id="KW-0507">mRNA processing</keyword>
<dbReference type="Pfam" id="PF06058">
    <property type="entry name" value="DCP1"/>
    <property type="match status" value="1"/>
</dbReference>
<gene>
    <name evidence="5" type="ORF">V9T40_012298</name>
</gene>
<evidence type="ECO:0000313" key="5">
    <source>
        <dbReference type="EMBL" id="KAK7576012.1"/>
    </source>
</evidence>
<name>A0AAN9TK70_9HEMI</name>
<dbReference type="Proteomes" id="UP001367676">
    <property type="component" value="Unassembled WGS sequence"/>
</dbReference>
<comment type="subcellular location">
    <subcellularLocation>
        <location evidence="1">Cytoplasm</location>
    </subcellularLocation>
</comment>
<dbReference type="SUPFAM" id="SSF50729">
    <property type="entry name" value="PH domain-like"/>
    <property type="match status" value="1"/>
</dbReference>
<organism evidence="5 6">
    <name type="scientific">Parthenolecanium corni</name>
    <dbReference type="NCBI Taxonomy" id="536013"/>
    <lineage>
        <taxon>Eukaryota</taxon>
        <taxon>Metazoa</taxon>
        <taxon>Ecdysozoa</taxon>
        <taxon>Arthropoda</taxon>
        <taxon>Hexapoda</taxon>
        <taxon>Insecta</taxon>
        <taxon>Pterygota</taxon>
        <taxon>Neoptera</taxon>
        <taxon>Paraneoptera</taxon>
        <taxon>Hemiptera</taxon>
        <taxon>Sternorrhyncha</taxon>
        <taxon>Coccoidea</taxon>
        <taxon>Coccidae</taxon>
        <taxon>Parthenolecanium</taxon>
    </lineage>
</organism>
<dbReference type="GO" id="GO:0003729">
    <property type="term" value="F:mRNA binding"/>
    <property type="evidence" value="ECO:0007669"/>
    <property type="project" value="TreeGrafter"/>
</dbReference>
<evidence type="ECO:0000256" key="2">
    <source>
        <dbReference type="ARBA" id="ARBA00008778"/>
    </source>
</evidence>
<dbReference type="Gene3D" id="2.30.29.30">
    <property type="entry name" value="Pleckstrin-homology domain (PH domain)/Phosphotyrosine-binding domain (PTB)"/>
    <property type="match status" value="1"/>
</dbReference>
<dbReference type="PANTHER" id="PTHR16290:SF0">
    <property type="entry name" value="DECAPPING PROTEIN 1, ISOFORM A"/>
    <property type="match status" value="1"/>
</dbReference>
<dbReference type="PANTHER" id="PTHR16290">
    <property type="entry name" value="TRANSCRIPTION FACTOR SMIF DECAPPING ENZYME DCP1"/>
    <property type="match status" value="1"/>
</dbReference>
<protein>
    <submittedName>
        <fullName evidence="5">Uncharacterized protein</fullName>
    </submittedName>
</protein>
<proteinExistence type="inferred from homology"/>
<accession>A0AAN9TK70</accession>
<evidence type="ECO:0000256" key="3">
    <source>
        <dbReference type="ARBA" id="ARBA00022490"/>
    </source>
</evidence>
<dbReference type="GO" id="GO:0000932">
    <property type="term" value="C:P-body"/>
    <property type="evidence" value="ECO:0007669"/>
    <property type="project" value="TreeGrafter"/>
</dbReference>
<evidence type="ECO:0000256" key="4">
    <source>
        <dbReference type="ARBA" id="ARBA00022664"/>
    </source>
</evidence>
<dbReference type="InterPro" id="IPR010334">
    <property type="entry name" value="Dcp1"/>
</dbReference>
<keyword evidence="6" id="KW-1185">Reference proteome</keyword>
<dbReference type="GO" id="GO:0031087">
    <property type="term" value="P:deadenylation-independent decapping of nuclear-transcribed mRNA"/>
    <property type="evidence" value="ECO:0007669"/>
    <property type="project" value="TreeGrafter"/>
</dbReference>
<dbReference type="InterPro" id="IPR011993">
    <property type="entry name" value="PH-like_dom_sf"/>
</dbReference>
<dbReference type="GO" id="GO:0008047">
    <property type="term" value="F:enzyme activator activity"/>
    <property type="evidence" value="ECO:0007669"/>
    <property type="project" value="InterPro"/>
</dbReference>
<reference evidence="5 6" key="1">
    <citation type="submission" date="2024-03" db="EMBL/GenBank/DDBJ databases">
        <title>Adaptation during the transition from Ophiocordyceps entomopathogen to insect associate is accompanied by gene loss and intensified selection.</title>
        <authorList>
            <person name="Ward C.M."/>
            <person name="Onetto C.A."/>
            <person name="Borneman A.R."/>
        </authorList>
    </citation>
    <scope>NUCLEOTIDE SEQUENCE [LARGE SCALE GENOMIC DNA]</scope>
    <source>
        <strain evidence="5">AWRI1</strain>
        <tissue evidence="5">Single Adult Female</tissue>
    </source>
</reference>
<comment type="caution">
    <text evidence="5">The sequence shown here is derived from an EMBL/GenBank/DDBJ whole genome shotgun (WGS) entry which is preliminary data.</text>
</comment>
<sequence>MEFVSRRELEKHTLQRYDKNASEIIDSAPLVAAYIFNKDQEKWLKLNCEGILFLYKKLHDPHFNLFLLNRISNSHLYQPICSTLKLQMEDSYLFFKTDDGTIFGLWIYDKQVYKRISQQIKNMINNVSLKSVCRIPYEYQHQKSISRMLRHTEEEYLKSFYNLKQLGIDKEESTIESSSVAKFFEDAGKVIKSTKTTSTSFRFPSFSENTSNRVCNNVIFNPKYNVKCIENSQRYLVMNDICSD</sequence>
<evidence type="ECO:0000313" key="6">
    <source>
        <dbReference type="Proteomes" id="UP001367676"/>
    </source>
</evidence>
<dbReference type="CDD" id="cd13182">
    <property type="entry name" value="EVH1-like_Dcp1"/>
    <property type="match status" value="1"/>
</dbReference>
<dbReference type="EMBL" id="JBBCAQ010000036">
    <property type="protein sequence ID" value="KAK7576012.1"/>
    <property type="molecule type" value="Genomic_DNA"/>
</dbReference>
<dbReference type="AlphaFoldDB" id="A0AAN9TK70"/>
<keyword evidence="3" id="KW-0963">Cytoplasm</keyword>
<dbReference type="GO" id="GO:0006397">
    <property type="term" value="P:mRNA processing"/>
    <property type="evidence" value="ECO:0007669"/>
    <property type="project" value="UniProtKB-KW"/>
</dbReference>
<comment type="similarity">
    <text evidence="2">Belongs to the DCP1 family.</text>
</comment>
<dbReference type="GO" id="GO:0000290">
    <property type="term" value="P:deadenylation-dependent decapping of nuclear-transcribed mRNA"/>
    <property type="evidence" value="ECO:0007669"/>
    <property type="project" value="InterPro"/>
</dbReference>
<evidence type="ECO:0000256" key="1">
    <source>
        <dbReference type="ARBA" id="ARBA00004496"/>
    </source>
</evidence>